<dbReference type="PANTHER" id="PTHR48111:SF67">
    <property type="entry name" value="TRANSCRIPTIONAL REGULATORY PROTEIN TCTD"/>
    <property type="match status" value="1"/>
</dbReference>
<dbReference type="InterPro" id="IPR036388">
    <property type="entry name" value="WH-like_DNA-bd_sf"/>
</dbReference>
<dbReference type="AlphaFoldDB" id="A0A6M8J979"/>
<name>A0A6M8J979_9ACTN</name>
<dbReference type="GO" id="GO:0032993">
    <property type="term" value="C:protein-DNA complex"/>
    <property type="evidence" value="ECO:0007669"/>
    <property type="project" value="TreeGrafter"/>
</dbReference>
<evidence type="ECO:0000256" key="6">
    <source>
        <dbReference type="PROSITE-ProRule" id="PRU00169"/>
    </source>
</evidence>
<dbReference type="SUPFAM" id="SSF46894">
    <property type="entry name" value="C-terminal effector domain of the bipartite response regulators"/>
    <property type="match status" value="1"/>
</dbReference>
<evidence type="ECO:0000256" key="7">
    <source>
        <dbReference type="PROSITE-ProRule" id="PRU01091"/>
    </source>
</evidence>
<dbReference type="EMBL" id="CP053716">
    <property type="protein sequence ID" value="QKF07372.1"/>
    <property type="molecule type" value="Genomic_DNA"/>
</dbReference>
<dbReference type="GO" id="GO:0005829">
    <property type="term" value="C:cytosol"/>
    <property type="evidence" value="ECO:0007669"/>
    <property type="project" value="TreeGrafter"/>
</dbReference>
<evidence type="ECO:0000256" key="4">
    <source>
        <dbReference type="ARBA" id="ARBA00023125"/>
    </source>
</evidence>
<feature type="domain" description="Response regulatory" evidence="8">
    <location>
        <begin position="3"/>
        <end position="117"/>
    </location>
</feature>
<evidence type="ECO:0000256" key="2">
    <source>
        <dbReference type="ARBA" id="ARBA00023012"/>
    </source>
</evidence>
<dbReference type="SMART" id="SM00448">
    <property type="entry name" value="REC"/>
    <property type="match status" value="1"/>
</dbReference>
<dbReference type="CDD" id="cd17574">
    <property type="entry name" value="REC_OmpR"/>
    <property type="match status" value="1"/>
</dbReference>
<dbReference type="InterPro" id="IPR011006">
    <property type="entry name" value="CheY-like_superfamily"/>
</dbReference>
<feature type="modified residue" description="4-aspartylphosphate" evidence="6">
    <location>
        <position position="52"/>
    </location>
</feature>
<sequence length="226" mass="24656">MPRLLLAEDEADLARSLAVVLGHAGYEVRCAADGAEALRELDERAFDLVILDVMMPRVSGLEVLRRLRERGAAVPVLMLTARSLVDDKVEALDAGANDYMVKPFASKELLARIRVLTRNVSDLAVDQASFGDATLDRGAATLTGPLGAQALTARECQVMAVLMENPQRRVSSEGLYRRVWGIEPDAEMDAVWVNVSNLRRKLRAAGSTVRITLARGVGYHLEECDG</sequence>
<evidence type="ECO:0000256" key="3">
    <source>
        <dbReference type="ARBA" id="ARBA00023015"/>
    </source>
</evidence>
<keyword evidence="3" id="KW-0805">Transcription regulation</keyword>
<dbReference type="GO" id="GO:0000976">
    <property type="term" value="F:transcription cis-regulatory region binding"/>
    <property type="evidence" value="ECO:0007669"/>
    <property type="project" value="TreeGrafter"/>
</dbReference>
<dbReference type="Gene3D" id="3.40.50.2300">
    <property type="match status" value="1"/>
</dbReference>
<evidence type="ECO:0000313" key="11">
    <source>
        <dbReference type="Proteomes" id="UP000503297"/>
    </source>
</evidence>
<dbReference type="GO" id="GO:0000156">
    <property type="term" value="F:phosphorelay response regulator activity"/>
    <property type="evidence" value="ECO:0007669"/>
    <property type="project" value="TreeGrafter"/>
</dbReference>
<reference evidence="11" key="1">
    <citation type="submission" date="2020-05" db="EMBL/GenBank/DDBJ databases">
        <title>Novel species in genus Nocardioides.</title>
        <authorList>
            <person name="Zhang G."/>
        </authorList>
    </citation>
    <scope>NUCLEOTIDE SEQUENCE [LARGE SCALE GENOMIC DNA]</scope>
    <source>
        <strain evidence="11">zg-1050</strain>
    </source>
</reference>
<keyword evidence="2" id="KW-0902">Two-component regulatory system</keyword>
<protein>
    <submittedName>
        <fullName evidence="10">Response regulator transcription factor</fullName>
    </submittedName>
</protein>
<dbReference type="InterPro" id="IPR001789">
    <property type="entry name" value="Sig_transdc_resp-reg_receiver"/>
</dbReference>
<evidence type="ECO:0000259" key="8">
    <source>
        <dbReference type="PROSITE" id="PS50110"/>
    </source>
</evidence>
<feature type="DNA-binding region" description="OmpR/PhoB-type" evidence="7">
    <location>
        <begin position="125"/>
        <end position="223"/>
    </location>
</feature>
<dbReference type="GO" id="GO:0006355">
    <property type="term" value="P:regulation of DNA-templated transcription"/>
    <property type="evidence" value="ECO:0007669"/>
    <property type="project" value="InterPro"/>
</dbReference>
<dbReference type="KEGG" id="bwa:HLV38_03995"/>
<gene>
    <name evidence="10" type="ORF">HLV38_03995</name>
</gene>
<dbReference type="CDD" id="cd00383">
    <property type="entry name" value="trans_reg_C"/>
    <property type="match status" value="1"/>
</dbReference>
<dbReference type="RefSeq" id="WP_172300769.1">
    <property type="nucleotide sequence ID" value="NZ_CP053716.1"/>
</dbReference>
<dbReference type="Pfam" id="PF00072">
    <property type="entry name" value="Response_reg"/>
    <property type="match status" value="1"/>
</dbReference>
<evidence type="ECO:0000256" key="5">
    <source>
        <dbReference type="ARBA" id="ARBA00023163"/>
    </source>
</evidence>
<dbReference type="Gene3D" id="1.10.10.10">
    <property type="entry name" value="Winged helix-like DNA-binding domain superfamily/Winged helix DNA-binding domain"/>
    <property type="match status" value="1"/>
</dbReference>
<dbReference type="SMART" id="SM00862">
    <property type="entry name" value="Trans_reg_C"/>
    <property type="match status" value="1"/>
</dbReference>
<feature type="domain" description="OmpR/PhoB-type" evidence="9">
    <location>
        <begin position="125"/>
        <end position="223"/>
    </location>
</feature>
<keyword evidence="4 7" id="KW-0238">DNA-binding</keyword>
<keyword evidence="1 6" id="KW-0597">Phosphoprotein</keyword>
<evidence type="ECO:0000259" key="9">
    <source>
        <dbReference type="PROSITE" id="PS51755"/>
    </source>
</evidence>
<dbReference type="InterPro" id="IPR016032">
    <property type="entry name" value="Sig_transdc_resp-reg_C-effctor"/>
</dbReference>
<dbReference type="PROSITE" id="PS50110">
    <property type="entry name" value="RESPONSE_REGULATORY"/>
    <property type="match status" value="1"/>
</dbReference>
<keyword evidence="11" id="KW-1185">Reference proteome</keyword>
<dbReference type="PANTHER" id="PTHR48111">
    <property type="entry name" value="REGULATOR OF RPOS"/>
    <property type="match status" value="1"/>
</dbReference>
<dbReference type="Pfam" id="PF00486">
    <property type="entry name" value="Trans_reg_C"/>
    <property type="match status" value="1"/>
</dbReference>
<accession>A0A6M8J979</accession>
<dbReference type="Proteomes" id="UP000503297">
    <property type="component" value="Chromosome"/>
</dbReference>
<keyword evidence="5" id="KW-0804">Transcription</keyword>
<proteinExistence type="predicted"/>
<dbReference type="InterPro" id="IPR001867">
    <property type="entry name" value="OmpR/PhoB-type_DNA-bd"/>
</dbReference>
<dbReference type="Gene3D" id="6.10.250.690">
    <property type="match status" value="1"/>
</dbReference>
<dbReference type="FunFam" id="3.40.50.2300:FF:000002">
    <property type="entry name" value="DNA-binding response regulator PhoP"/>
    <property type="match status" value="1"/>
</dbReference>
<dbReference type="InterPro" id="IPR039420">
    <property type="entry name" value="WalR-like"/>
</dbReference>
<dbReference type="SUPFAM" id="SSF52172">
    <property type="entry name" value="CheY-like"/>
    <property type="match status" value="1"/>
</dbReference>
<organism evidence="10 11">
    <name type="scientific">Berryella wangjianweii</name>
    <dbReference type="NCBI Taxonomy" id="2734634"/>
    <lineage>
        <taxon>Bacteria</taxon>
        <taxon>Bacillati</taxon>
        <taxon>Actinomycetota</taxon>
        <taxon>Coriobacteriia</taxon>
        <taxon>Eggerthellales</taxon>
        <taxon>Eggerthellaceae</taxon>
        <taxon>Berryella</taxon>
    </lineage>
</organism>
<evidence type="ECO:0000313" key="10">
    <source>
        <dbReference type="EMBL" id="QKF07372.1"/>
    </source>
</evidence>
<evidence type="ECO:0000256" key="1">
    <source>
        <dbReference type="ARBA" id="ARBA00022553"/>
    </source>
</evidence>
<dbReference type="PROSITE" id="PS51755">
    <property type="entry name" value="OMPR_PHOB"/>
    <property type="match status" value="1"/>
</dbReference>